<evidence type="ECO:0000256" key="3">
    <source>
        <dbReference type="ARBA" id="ARBA00022448"/>
    </source>
</evidence>
<proteinExistence type="inferred from homology"/>
<feature type="transmembrane region" description="Helical" evidence="9">
    <location>
        <begin position="144"/>
        <end position="162"/>
    </location>
</feature>
<keyword evidence="7 9" id="KW-0472">Membrane</keyword>
<feature type="transmembrane region" description="Helical" evidence="9">
    <location>
        <begin position="301"/>
        <end position="319"/>
    </location>
</feature>
<dbReference type="Pfam" id="PF01032">
    <property type="entry name" value="FecCD"/>
    <property type="match status" value="1"/>
</dbReference>
<keyword evidence="11" id="KW-1185">Reference proteome</keyword>
<evidence type="ECO:0000313" key="11">
    <source>
        <dbReference type="Proteomes" id="UP000198891"/>
    </source>
</evidence>
<dbReference type="SUPFAM" id="SSF81345">
    <property type="entry name" value="ABC transporter involved in vitamin B12 uptake, BtuC"/>
    <property type="match status" value="1"/>
</dbReference>
<dbReference type="RefSeq" id="WP_217634392.1">
    <property type="nucleotide sequence ID" value="NZ_FNPZ01000003.1"/>
</dbReference>
<evidence type="ECO:0000256" key="8">
    <source>
        <dbReference type="SAM" id="MobiDB-lite"/>
    </source>
</evidence>
<dbReference type="GO" id="GO:0033214">
    <property type="term" value="P:siderophore-iron import into cell"/>
    <property type="evidence" value="ECO:0007669"/>
    <property type="project" value="TreeGrafter"/>
</dbReference>
<feature type="region of interest" description="Disordered" evidence="8">
    <location>
        <begin position="1"/>
        <end position="21"/>
    </location>
</feature>
<dbReference type="STRING" id="381665.SAMN05216554_3307"/>
<gene>
    <name evidence="10" type="ORF">SAMN05216554_3307</name>
</gene>
<dbReference type="InterPro" id="IPR000522">
    <property type="entry name" value="ABC_transptr_permease_BtuC"/>
</dbReference>
<evidence type="ECO:0000256" key="2">
    <source>
        <dbReference type="ARBA" id="ARBA00007935"/>
    </source>
</evidence>
<evidence type="ECO:0000256" key="5">
    <source>
        <dbReference type="ARBA" id="ARBA00022692"/>
    </source>
</evidence>
<reference evidence="10 11" key="1">
    <citation type="submission" date="2016-10" db="EMBL/GenBank/DDBJ databases">
        <authorList>
            <person name="de Groot N.N."/>
        </authorList>
    </citation>
    <scope>NUCLEOTIDE SEQUENCE [LARGE SCALE GENOMIC DNA]</scope>
    <source>
        <strain evidence="10 11">CGMCC 4.3491</strain>
    </source>
</reference>
<dbReference type="AlphaFoldDB" id="A0A1H3S4B1"/>
<dbReference type="PANTHER" id="PTHR30472">
    <property type="entry name" value="FERRIC ENTEROBACTIN TRANSPORT SYSTEM PERMEASE PROTEIN"/>
    <property type="match status" value="1"/>
</dbReference>
<organism evidence="10 11">
    <name type="scientific">Herbiconiux ginsengi</name>
    <dbReference type="NCBI Taxonomy" id="381665"/>
    <lineage>
        <taxon>Bacteria</taxon>
        <taxon>Bacillati</taxon>
        <taxon>Actinomycetota</taxon>
        <taxon>Actinomycetes</taxon>
        <taxon>Micrococcales</taxon>
        <taxon>Microbacteriaceae</taxon>
        <taxon>Herbiconiux</taxon>
    </lineage>
</organism>
<keyword evidence="3" id="KW-0813">Transport</keyword>
<name>A0A1H3S4B1_9MICO</name>
<feature type="transmembrane region" description="Helical" evidence="9">
    <location>
        <begin position="117"/>
        <end position="138"/>
    </location>
</feature>
<evidence type="ECO:0000256" key="7">
    <source>
        <dbReference type="ARBA" id="ARBA00023136"/>
    </source>
</evidence>
<dbReference type="FunFam" id="1.10.3470.10:FF:000001">
    <property type="entry name" value="Vitamin B12 ABC transporter permease BtuC"/>
    <property type="match status" value="1"/>
</dbReference>
<feature type="transmembrane region" description="Helical" evidence="9">
    <location>
        <begin position="222"/>
        <end position="241"/>
    </location>
</feature>
<dbReference type="InterPro" id="IPR037294">
    <property type="entry name" value="ABC_BtuC-like"/>
</dbReference>
<feature type="transmembrane region" description="Helical" evidence="9">
    <location>
        <begin position="174"/>
        <end position="194"/>
    </location>
</feature>
<dbReference type="Gene3D" id="1.10.3470.10">
    <property type="entry name" value="ABC transporter involved in vitamin B12 uptake, BtuC"/>
    <property type="match status" value="1"/>
</dbReference>
<evidence type="ECO:0000256" key="1">
    <source>
        <dbReference type="ARBA" id="ARBA00004651"/>
    </source>
</evidence>
<dbReference type="Proteomes" id="UP000198891">
    <property type="component" value="Unassembled WGS sequence"/>
</dbReference>
<sequence length="358" mass="36060">MTRPAPATVAGPAGSAPASAPGPALVRRRLARILGLVALLVVVLLAVGASLFLGSRAIDLSAVIAALTGHSADATEQMVVLDLRVPRTVIGLVAGASLGLAGALMQGLTRNPLADPGLLGVNAGASLAVVVAIAVFGVGAPSGYVWFAFLGAALAAVIVYAVASGRNGPTPLSLTLAGAAVTAVLTSVITLVLLRDLDTLAQYRFWSVGSLVARDLGTVPPLLPFLVVGAILALLLGRSLNGLALGDDVARGLGQRVGLTRAVAGIAIILLCGSATSLAGPLVFVGLVVSHVARRIVGPDYRWILAYSIPLGAILLVLADTVGRLIAQPAELEAGIVVAIIGAPLLIVLVRRDRAVIR</sequence>
<keyword evidence="4" id="KW-1003">Cell membrane</keyword>
<dbReference type="CDD" id="cd06550">
    <property type="entry name" value="TM_ABC_iron-siderophores_like"/>
    <property type="match status" value="1"/>
</dbReference>
<evidence type="ECO:0000256" key="6">
    <source>
        <dbReference type="ARBA" id="ARBA00022989"/>
    </source>
</evidence>
<keyword evidence="5 9" id="KW-0812">Transmembrane</keyword>
<keyword evidence="6 9" id="KW-1133">Transmembrane helix</keyword>
<protein>
    <submittedName>
        <fullName evidence="10">Iron complex transport system permease protein</fullName>
    </submittedName>
</protein>
<comment type="subcellular location">
    <subcellularLocation>
        <location evidence="1">Cell membrane</location>
        <topology evidence="1">Multi-pass membrane protein</topology>
    </subcellularLocation>
</comment>
<evidence type="ECO:0000256" key="9">
    <source>
        <dbReference type="SAM" id="Phobius"/>
    </source>
</evidence>
<comment type="similarity">
    <text evidence="2">Belongs to the binding-protein-dependent transport system permease family. FecCD subfamily.</text>
</comment>
<dbReference type="GO" id="GO:0005886">
    <property type="term" value="C:plasma membrane"/>
    <property type="evidence" value="ECO:0007669"/>
    <property type="project" value="UniProtKB-SubCell"/>
</dbReference>
<feature type="transmembrane region" description="Helical" evidence="9">
    <location>
        <begin position="88"/>
        <end position="105"/>
    </location>
</feature>
<feature type="transmembrane region" description="Helical" evidence="9">
    <location>
        <begin position="262"/>
        <end position="289"/>
    </location>
</feature>
<feature type="transmembrane region" description="Helical" evidence="9">
    <location>
        <begin position="331"/>
        <end position="350"/>
    </location>
</feature>
<dbReference type="EMBL" id="FNPZ01000003">
    <property type="protein sequence ID" value="SDZ32923.1"/>
    <property type="molecule type" value="Genomic_DNA"/>
</dbReference>
<dbReference type="GO" id="GO:0022857">
    <property type="term" value="F:transmembrane transporter activity"/>
    <property type="evidence" value="ECO:0007669"/>
    <property type="project" value="InterPro"/>
</dbReference>
<accession>A0A1H3S4B1</accession>
<evidence type="ECO:0000256" key="4">
    <source>
        <dbReference type="ARBA" id="ARBA00022475"/>
    </source>
</evidence>
<feature type="transmembrane region" description="Helical" evidence="9">
    <location>
        <begin position="33"/>
        <end position="53"/>
    </location>
</feature>
<dbReference type="PANTHER" id="PTHR30472:SF1">
    <property type="entry name" value="FE(3+) DICITRATE TRANSPORT SYSTEM PERMEASE PROTEIN FECC-RELATED"/>
    <property type="match status" value="1"/>
</dbReference>
<evidence type="ECO:0000313" key="10">
    <source>
        <dbReference type="EMBL" id="SDZ32923.1"/>
    </source>
</evidence>